<sequence>MLAQREAVRLCSVFDGHSPHGQDGGTEEAERAAAHFERFLLNADVWAAVGEARRASLATDDSTPERLHRAITTVFVSYQRALEAAYDEAIRKPLLAEKARLEAEIEDSVQLEMPQEGGTTATLVVCAPEKLICAWVGDSEAVVARVADAGAPLAVALTLRKHQPSDEAEHQRAIERGGSIVGGICYVKGVQGGLRVTRSLGDCALHDGGVISAAPDVHTLTRTADDAFLVIASDGLWDGVSFARAIELTCAALRGCGKHGMKAALVAARQALIAEAVATQSHPDDVVVVIHLLNVEHGLFRRARARRRGD</sequence>
<dbReference type="PANTHER" id="PTHR47992">
    <property type="entry name" value="PROTEIN PHOSPHATASE"/>
    <property type="match status" value="1"/>
</dbReference>
<organism evidence="2 3">
    <name type="scientific">Diacronema lutheri</name>
    <name type="common">Unicellular marine alga</name>
    <name type="synonym">Monochrysis lutheri</name>
    <dbReference type="NCBI Taxonomy" id="2081491"/>
    <lineage>
        <taxon>Eukaryota</taxon>
        <taxon>Haptista</taxon>
        <taxon>Haptophyta</taxon>
        <taxon>Pavlovophyceae</taxon>
        <taxon>Pavlovales</taxon>
        <taxon>Pavlovaceae</taxon>
        <taxon>Diacronema</taxon>
    </lineage>
</organism>
<dbReference type="InterPro" id="IPR036457">
    <property type="entry name" value="PPM-type-like_dom_sf"/>
</dbReference>
<dbReference type="OrthoDB" id="10264738at2759"/>
<dbReference type="SUPFAM" id="SSF81606">
    <property type="entry name" value="PP2C-like"/>
    <property type="match status" value="1"/>
</dbReference>
<evidence type="ECO:0000259" key="1">
    <source>
        <dbReference type="PROSITE" id="PS51746"/>
    </source>
</evidence>
<dbReference type="InterPro" id="IPR001932">
    <property type="entry name" value="PPM-type_phosphatase-like_dom"/>
</dbReference>
<dbReference type="GO" id="GO:0004722">
    <property type="term" value="F:protein serine/threonine phosphatase activity"/>
    <property type="evidence" value="ECO:0007669"/>
    <property type="project" value="InterPro"/>
</dbReference>
<evidence type="ECO:0000313" key="2">
    <source>
        <dbReference type="EMBL" id="KAG8460392.1"/>
    </source>
</evidence>
<comment type="caution">
    <text evidence="2">The sequence shown here is derived from an EMBL/GenBank/DDBJ whole genome shotgun (WGS) entry which is preliminary data.</text>
</comment>
<evidence type="ECO:0000313" key="3">
    <source>
        <dbReference type="Proteomes" id="UP000751190"/>
    </source>
</evidence>
<feature type="domain" description="PPM-type phosphatase" evidence="1">
    <location>
        <begin position="1"/>
        <end position="293"/>
    </location>
</feature>
<dbReference type="InterPro" id="IPR015655">
    <property type="entry name" value="PP2C"/>
</dbReference>
<dbReference type="SMART" id="SM00332">
    <property type="entry name" value="PP2Cc"/>
    <property type="match status" value="1"/>
</dbReference>
<dbReference type="Proteomes" id="UP000751190">
    <property type="component" value="Unassembled WGS sequence"/>
</dbReference>
<accession>A0A8J5XBE6</accession>
<dbReference type="AlphaFoldDB" id="A0A8J5XBE6"/>
<name>A0A8J5XBE6_DIALT</name>
<dbReference type="EMBL" id="JAGTXO010000033">
    <property type="protein sequence ID" value="KAG8460392.1"/>
    <property type="molecule type" value="Genomic_DNA"/>
</dbReference>
<dbReference type="Gene3D" id="3.60.40.10">
    <property type="entry name" value="PPM-type phosphatase domain"/>
    <property type="match status" value="1"/>
</dbReference>
<reference evidence="2" key="1">
    <citation type="submission" date="2021-05" db="EMBL/GenBank/DDBJ databases">
        <title>The genome of the haptophyte Pavlova lutheri (Diacronema luteri, Pavlovales) - a model for lipid biosynthesis in eukaryotic algae.</title>
        <authorList>
            <person name="Hulatt C.J."/>
            <person name="Posewitz M.C."/>
        </authorList>
    </citation>
    <scope>NUCLEOTIDE SEQUENCE</scope>
    <source>
        <strain evidence="2">NIVA-4/92</strain>
    </source>
</reference>
<dbReference type="Pfam" id="PF00481">
    <property type="entry name" value="PP2C"/>
    <property type="match status" value="1"/>
</dbReference>
<gene>
    <name evidence="2" type="ORF">KFE25_011883</name>
</gene>
<keyword evidence="3" id="KW-1185">Reference proteome</keyword>
<dbReference type="PROSITE" id="PS51746">
    <property type="entry name" value="PPM_2"/>
    <property type="match status" value="1"/>
</dbReference>
<dbReference type="CDD" id="cd00143">
    <property type="entry name" value="PP2Cc"/>
    <property type="match status" value="1"/>
</dbReference>
<proteinExistence type="predicted"/>
<protein>
    <recommendedName>
        <fullName evidence="1">PPM-type phosphatase domain-containing protein</fullName>
    </recommendedName>
</protein>